<dbReference type="AlphaFoldDB" id="A0A5C3QYA4"/>
<proteinExistence type="predicted"/>
<name>A0A5C3QYA4_9AGAR</name>
<dbReference type="EMBL" id="ML178814">
    <property type="protein sequence ID" value="TFL06996.1"/>
    <property type="molecule type" value="Genomic_DNA"/>
</dbReference>
<keyword evidence="2" id="KW-1185">Reference proteome</keyword>
<sequence length="161" mass="17776">MLGLMPSRSFLAAFATTSSSPLVVVLRQLGMTLTFSSGAAITPDVPCFCSGTGTTVLIYSTLSFWKSVTIPDWSFVLRYNCTAIICKFVSTLKCFVLGTVNATAFENVARLPRHLGVPWHSTARRGVENLHLPETRFAAQRRSDLRREKSAPNTSWTWSVL</sequence>
<evidence type="ECO:0000313" key="1">
    <source>
        <dbReference type="EMBL" id="TFL06996.1"/>
    </source>
</evidence>
<dbReference type="Proteomes" id="UP000305067">
    <property type="component" value="Unassembled WGS sequence"/>
</dbReference>
<accession>A0A5C3QYA4</accession>
<protein>
    <submittedName>
        <fullName evidence="1">Uncharacterized protein</fullName>
    </submittedName>
</protein>
<evidence type="ECO:0000313" key="2">
    <source>
        <dbReference type="Proteomes" id="UP000305067"/>
    </source>
</evidence>
<organism evidence="1 2">
    <name type="scientific">Pterulicium gracile</name>
    <dbReference type="NCBI Taxonomy" id="1884261"/>
    <lineage>
        <taxon>Eukaryota</taxon>
        <taxon>Fungi</taxon>
        <taxon>Dikarya</taxon>
        <taxon>Basidiomycota</taxon>
        <taxon>Agaricomycotina</taxon>
        <taxon>Agaricomycetes</taxon>
        <taxon>Agaricomycetidae</taxon>
        <taxon>Agaricales</taxon>
        <taxon>Pleurotineae</taxon>
        <taxon>Pterulaceae</taxon>
        <taxon>Pterulicium</taxon>
    </lineage>
</organism>
<reference evidence="1 2" key="1">
    <citation type="journal article" date="2019" name="Nat. Ecol. Evol.">
        <title>Megaphylogeny resolves global patterns of mushroom evolution.</title>
        <authorList>
            <person name="Varga T."/>
            <person name="Krizsan K."/>
            <person name="Foldi C."/>
            <person name="Dima B."/>
            <person name="Sanchez-Garcia M."/>
            <person name="Sanchez-Ramirez S."/>
            <person name="Szollosi G.J."/>
            <person name="Szarkandi J.G."/>
            <person name="Papp V."/>
            <person name="Albert L."/>
            <person name="Andreopoulos W."/>
            <person name="Angelini C."/>
            <person name="Antonin V."/>
            <person name="Barry K.W."/>
            <person name="Bougher N.L."/>
            <person name="Buchanan P."/>
            <person name="Buyck B."/>
            <person name="Bense V."/>
            <person name="Catcheside P."/>
            <person name="Chovatia M."/>
            <person name="Cooper J."/>
            <person name="Damon W."/>
            <person name="Desjardin D."/>
            <person name="Finy P."/>
            <person name="Geml J."/>
            <person name="Haridas S."/>
            <person name="Hughes K."/>
            <person name="Justo A."/>
            <person name="Karasinski D."/>
            <person name="Kautmanova I."/>
            <person name="Kiss B."/>
            <person name="Kocsube S."/>
            <person name="Kotiranta H."/>
            <person name="LaButti K.M."/>
            <person name="Lechner B.E."/>
            <person name="Liimatainen K."/>
            <person name="Lipzen A."/>
            <person name="Lukacs Z."/>
            <person name="Mihaltcheva S."/>
            <person name="Morgado L.N."/>
            <person name="Niskanen T."/>
            <person name="Noordeloos M.E."/>
            <person name="Ohm R.A."/>
            <person name="Ortiz-Santana B."/>
            <person name="Ovrebo C."/>
            <person name="Racz N."/>
            <person name="Riley R."/>
            <person name="Savchenko A."/>
            <person name="Shiryaev A."/>
            <person name="Soop K."/>
            <person name="Spirin V."/>
            <person name="Szebenyi C."/>
            <person name="Tomsovsky M."/>
            <person name="Tulloss R.E."/>
            <person name="Uehling J."/>
            <person name="Grigoriev I.V."/>
            <person name="Vagvolgyi C."/>
            <person name="Papp T."/>
            <person name="Martin F.M."/>
            <person name="Miettinen O."/>
            <person name="Hibbett D.S."/>
            <person name="Nagy L.G."/>
        </authorList>
    </citation>
    <scope>NUCLEOTIDE SEQUENCE [LARGE SCALE GENOMIC DNA]</scope>
    <source>
        <strain evidence="1 2">CBS 309.79</strain>
    </source>
</reference>
<gene>
    <name evidence="1" type="ORF">BDV98DRAFT_5620</name>
</gene>